<evidence type="ECO:0000313" key="1">
    <source>
        <dbReference type="Proteomes" id="UP000046392"/>
    </source>
</evidence>
<dbReference type="Proteomes" id="UP000046392">
    <property type="component" value="Unplaced"/>
</dbReference>
<name>A0A0N5BXG3_STREA</name>
<keyword evidence="1" id="KW-1185">Reference proteome</keyword>
<dbReference type="AlphaFoldDB" id="A0A0N5BXG3"/>
<reference evidence="2" key="1">
    <citation type="submission" date="2017-02" db="UniProtKB">
        <authorList>
            <consortium name="WormBaseParasite"/>
        </authorList>
    </citation>
    <scope>IDENTIFICATION</scope>
</reference>
<accession>A0A0N5BXG3</accession>
<proteinExistence type="predicted"/>
<evidence type="ECO:0000313" key="2">
    <source>
        <dbReference type="WBParaSite" id="SPAL_0001049150.1"/>
    </source>
</evidence>
<protein>
    <submittedName>
        <fullName evidence="2">Ion_trans domain-containing protein</fullName>
    </submittedName>
</protein>
<sequence length="68" mass="7765">MFQTCRDRGHWFASASRELFYCLSVTIANIGRPFSELAPFDILSDKNFLMVTACVMLISCFWGGSEYL</sequence>
<organism evidence="1 2">
    <name type="scientific">Strongyloides papillosus</name>
    <name type="common">Intestinal threadworm</name>
    <dbReference type="NCBI Taxonomy" id="174720"/>
    <lineage>
        <taxon>Eukaryota</taxon>
        <taxon>Metazoa</taxon>
        <taxon>Ecdysozoa</taxon>
        <taxon>Nematoda</taxon>
        <taxon>Chromadorea</taxon>
        <taxon>Rhabditida</taxon>
        <taxon>Tylenchina</taxon>
        <taxon>Panagrolaimomorpha</taxon>
        <taxon>Strongyloidoidea</taxon>
        <taxon>Strongyloididae</taxon>
        <taxon>Strongyloides</taxon>
    </lineage>
</organism>
<dbReference type="WBParaSite" id="SPAL_0001049150.1">
    <property type="protein sequence ID" value="SPAL_0001049150.1"/>
    <property type="gene ID" value="SPAL_0001049150"/>
</dbReference>